<dbReference type="CDD" id="cd16936">
    <property type="entry name" value="HATPase_RsbW-like"/>
    <property type="match status" value="1"/>
</dbReference>
<keyword evidence="1" id="KW-0723">Serine/threonine-protein kinase</keyword>
<keyword evidence="4" id="KW-0067">ATP-binding</keyword>
<keyword evidence="5" id="KW-1185">Reference proteome</keyword>
<dbReference type="GO" id="GO:0005524">
    <property type="term" value="F:ATP binding"/>
    <property type="evidence" value="ECO:0007669"/>
    <property type="project" value="UniProtKB-KW"/>
</dbReference>
<evidence type="ECO:0000256" key="1">
    <source>
        <dbReference type="ARBA" id="ARBA00022527"/>
    </source>
</evidence>
<dbReference type="InterPro" id="IPR050267">
    <property type="entry name" value="Anti-sigma-factor_SerPK"/>
</dbReference>
<dbReference type="Pfam" id="PF13581">
    <property type="entry name" value="HATPase_c_2"/>
    <property type="match status" value="1"/>
</dbReference>
<dbReference type="PANTHER" id="PTHR35526">
    <property type="entry name" value="ANTI-SIGMA-F FACTOR RSBW-RELATED"/>
    <property type="match status" value="1"/>
</dbReference>
<protein>
    <submittedName>
        <fullName evidence="4">ATP-binding protein</fullName>
    </submittedName>
</protein>
<sequence>MASAEAPPAPSGVPAPHRDPRGRFSLPAESSFVARARHRARARLAEWGVDTDTCDTAVLVVSELFTNAVVHTDSESVVCEIRLEPEAVETGGGHVHITVRSQGLARTAADTRPPCEEHGRGLLLVEAVSTAWGIRESVPGRGWTVWARLPLGTGRRDRAPRGGVPC</sequence>
<dbReference type="InterPro" id="IPR036890">
    <property type="entry name" value="HATPase_C_sf"/>
</dbReference>
<keyword evidence="1" id="KW-0808">Transferase</keyword>
<dbReference type="InterPro" id="IPR003594">
    <property type="entry name" value="HATPase_dom"/>
</dbReference>
<reference evidence="4 5" key="1">
    <citation type="submission" date="2019-10" db="EMBL/GenBank/DDBJ databases">
        <title>Streptomyces tenebrisbrunneis sp.nov., an endogenous actinomycete isolated from of Lycium ruthenicum.</title>
        <authorList>
            <person name="Ma L."/>
        </authorList>
    </citation>
    <scope>NUCLEOTIDE SEQUENCE [LARGE SCALE GENOMIC DNA]</scope>
    <source>
        <strain evidence="4 5">TRM 66187</strain>
    </source>
</reference>
<evidence type="ECO:0000256" key="2">
    <source>
        <dbReference type="SAM" id="MobiDB-lite"/>
    </source>
</evidence>
<feature type="domain" description="Histidine kinase/HSP90-like ATPase" evidence="3">
    <location>
        <begin position="27"/>
        <end position="136"/>
    </location>
</feature>
<proteinExistence type="predicted"/>
<keyword evidence="4" id="KW-0547">Nucleotide-binding</keyword>
<dbReference type="Gene3D" id="3.30.565.10">
    <property type="entry name" value="Histidine kinase-like ATPase, C-terminal domain"/>
    <property type="match status" value="1"/>
</dbReference>
<accession>A0ABQ7FKY2</accession>
<dbReference type="EMBL" id="WHPN01000208">
    <property type="protein sequence ID" value="KAF4409500.1"/>
    <property type="molecule type" value="Genomic_DNA"/>
</dbReference>
<evidence type="ECO:0000313" key="4">
    <source>
        <dbReference type="EMBL" id="KAF4409500.1"/>
    </source>
</evidence>
<evidence type="ECO:0000259" key="3">
    <source>
        <dbReference type="Pfam" id="PF13581"/>
    </source>
</evidence>
<evidence type="ECO:0000313" key="5">
    <source>
        <dbReference type="Proteomes" id="UP000621266"/>
    </source>
</evidence>
<feature type="region of interest" description="Disordered" evidence="2">
    <location>
        <begin position="1"/>
        <end position="27"/>
    </location>
</feature>
<gene>
    <name evidence="4" type="ORF">GCU69_08620</name>
</gene>
<dbReference type="Proteomes" id="UP000621266">
    <property type="component" value="Unassembled WGS sequence"/>
</dbReference>
<comment type="caution">
    <text evidence="4">The sequence shown here is derived from an EMBL/GenBank/DDBJ whole genome shotgun (WGS) entry which is preliminary data.</text>
</comment>
<name>A0ABQ7FKY2_9ACTN</name>
<dbReference type="PANTHER" id="PTHR35526:SF3">
    <property type="entry name" value="ANTI-SIGMA-F FACTOR RSBW"/>
    <property type="match status" value="1"/>
</dbReference>
<organism evidence="4 5">
    <name type="scientific">Streptomyces lycii</name>
    <dbReference type="NCBI Taxonomy" id="2654337"/>
    <lineage>
        <taxon>Bacteria</taxon>
        <taxon>Bacillati</taxon>
        <taxon>Actinomycetota</taxon>
        <taxon>Actinomycetes</taxon>
        <taxon>Kitasatosporales</taxon>
        <taxon>Streptomycetaceae</taxon>
        <taxon>Streptomyces</taxon>
    </lineage>
</organism>
<dbReference type="SUPFAM" id="SSF55874">
    <property type="entry name" value="ATPase domain of HSP90 chaperone/DNA topoisomerase II/histidine kinase"/>
    <property type="match status" value="1"/>
</dbReference>
<keyword evidence="1" id="KW-0418">Kinase</keyword>